<evidence type="ECO:0000256" key="1">
    <source>
        <dbReference type="SAM" id="MobiDB-lite"/>
    </source>
</evidence>
<dbReference type="Proteomes" id="UP000034164">
    <property type="component" value="Unassembled WGS sequence"/>
</dbReference>
<evidence type="ECO:0000313" key="3">
    <source>
        <dbReference type="Proteomes" id="UP000034164"/>
    </source>
</evidence>
<sequence>MAFNKDDTESKNTSEFSSTIDSNAKRDLNELAEWFQTAEMINQGKNTHHCIDMTRFQKIDLLLSKLKLNKVDISSAHNSSVMLLTICTRAANLPSTEFLNT</sequence>
<protein>
    <submittedName>
        <fullName evidence="2">Uncharacterized protein</fullName>
    </submittedName>
</protein>
<accession>A0A0G2HQK6</accession>
<comment type="caution">
    <text evidence="2">The sequence shown here is derived from an EMBL/GenBank/DDBJ whole genome shotgun (WGS) entry which is preliminary data.</text>
</comment>
<dbReference type="OrthoDB" id="4252872at2759"/>
<dbReference type="AlphaFoldDB" id="A0A0G2HQK6"/>
<reference evidence="3" key="1">
    <citation type="journal article" date="2015" name="PLoS Genet.">
        <title>The dynamic genome and transcriptome of the human fungal pathogen Blastomyces and close relative Emmonsia.</title>
        <authorList>
            <person name="Munoz J.F."/>
            <person name="Gauthier G.M."/>
            <person name="Desjardins C.A."/>
            <person name="Gallo J.E."/>
            <person name="Holder J."/>
            <person name="Sullivan T.D."/>
            <person name="Marty A.J."/>
            <person name="Carmen J.C."/>
            <person name="Chen Z."/>
            <person name="Ding L."/>
            <person name="Gujja S."/>
            <person name="Magrini V."/>
            <person name="Misas E."/>
            <person name="Mitreva M."/>
            <person name="Priest M."/>
            <person name="Saif S."/>
            <person name="Whiston E.A."/>
            <person name="Young S."/>
            <person name="Zeng Q."/>
            <person name="Goldman W.E."/>
            <person name="Mardis E.R."/>
            <person name="Taylor J.W."/>
            <person name="McEwen J.G."/>
            <person name="Clay O.K."/>
            <person name="Klein B.S."/>
            <person name="Cuomo C.A."/>
        </authorList>
    </citation>
    <scope>NUCLEOTIDE SEQUENCE [LARGE SCALE GENOMIC DNA]</scope>
    <source>
        <strain evidence="3">UAMH 3008</strain>
    </source>
</reference>
<feature type="region of interest" description="Disordered" evidence="1">
    <location>
        <begin position="1"/>
        <end position="20"/>
    </location>
</feature>
<dbReference type="VEuPathDB" id="FungiDB:EMCG_05262"/>
<dbReference type="EMBL" id="LCZI01001629">
    <property type="protein sequence ID" value="KKZ59925.1"/>
    <property type="molecule type" value="Genomic_DNA"/>
</dbReference>
<evidence type="ECO:0000313" key="2">
    <source>
        <dbReference type="EMBL" id="KKZ59925.1"/>
    </source>
</evidence>
<proteinExistence type="predicted"/>
<gene>
    <name evidence="2" type="ORF">EMCG_05262</name>
</gene>
<feature type="compositionally biased region" description="Basic and acidic residues" evidence="1">
    <location>
        <begin position="1"/>
        <end position="12"/>
    </location>
</feature>
<name>A0A0G2HQK6_9EURO</name>
<organism evidence="2 3">
    <name type="scientific">[Emmonsia] crescens</name>
    <dbReference type="NCBI Taxonomy" id="73230"/>
    <lineage>
        <taxon>Eukaryota</taxon>
        <taxon>Fungi</taxon>
        <taxon>Dikarya</taxon>
        <taxon>Ascomycota</taxon>
        <taxon>Pezizomycotina</taxon>
        <taxon>Eurotiomycetes</taxon>
        <taxon>Eurotiomycetidae</taxon>
        <taxon>Onygenales</taxon>
        <taxon>Ajellomycetaceae</taxon>
        <taxon>Emergomyces</taxon>
    </lineage>
</organism>